<keyword evidence="7 10" id="KW-0949">S-adenosyl-L-methionine</keyword>
<evidence type="ECO:0000256" key="7">
    <source>
        <dbReference type="ARBA" id="ARBA00022691"/>
    </source>
</evidence>
<reference evidence="13 14" key="1">
    <citation type="journal article" date="2016" name="Nat. Commun.">
        <title>Thousands of microbial genomes shed light on interconnected biogeochemical processes in an aquifer system.</title>
        <authorList>
            <person name="Anantharaman K."/>
            <person name="Brown C.T."/>
            <person name="Hug L.A."/>
            <person name="Sharon I."/>
            <person name="Castelle C.J."/>
            <person name="Probst A.J."/>
            <person name="Thomas B.C."/>
            <person name="Singh A."/>
            <person name="Wilkins M.J."/>
            <person name="Karaoz U."/>
            <person name="Brodie E.L."/>
            <person name="Williams K.H."/>
            <person name="Hubbard S.S."/>
            <person name="Banfield J.F."/>
        </authorList>
    </citation>
    <scope>NUCLEOTIDE SEQUENCE [LARGE SCALE GENOMIC DNA]</scope>
</reference>
<sequence length="234" mass="26355">MRLHRFIRNFDFSDDSFVISDKEIFNQIKNVLRLGAGDKIILGDGKENEALALINKFEKNKLEVKILEKNKNKNEPETRATLYCAVLKKENFEIVAEKATEIGIAAIVPLITKRTVKFSFKRNRLEKIIHEAAEQSGRGIVPILGEPKEFKKAVLQAASNDLNVIFDPRGNNFYDVFGPKKTKQLIGIMIGPEGGWDESEIIFAKENNFKIISMGSLILRAETAAIIASHLILN</sequence>
<dbReference type="CDD" id="cd18084">
    <property type="entry name" value="RsmE-like"/>
    <property type="match status" value="1"/>
</dbReference>
<dbReference type="InterPro" id="IPR029028">
    <property type="entry name" value="Alpha/beta_knot_MTases"/>
</dbReference>
<keyword evidence="4 10" id="KW-0698">rRNA processing</keyword>
<dbReference type="GO" id="GO:0005737">
    <property type="term" value="C:cytoplasm"/>
    <property type="evidence" value="ECO:0007669"/>
    <property type="project" value="UniProtKB-SubCell"/>
</dbReference>
<organism evidence="13 14">
    <name type="scientific">Candidatus Falkowbacteria bacterium RIFOXYA2_FULL_38_12</name>
    <dbReference type="NCBI Taxonomy" id="1797993"/>
    <lineage>
        <taxon>Bacteria</taxon>
        <taxon>Candidatus Falkowiibacteriota</taxon>
    </lineage>
</organism>
<gene>
    <name evidence="13" type="ORF">A2257_03800</name>
</gene>
<dbReference type="Pfam" id="PF04452">
    <property type="entry name" value="Methyltrans_RNA"/>
    <property type="match status" value="1"/>
</dbReference>
<dbReference type="InterPro" id="IPR006700">
    <property type="entry name" value="RsmE"/>
</dbReference>
<name>A0A1F5S188_9BACT</name>
<dbReference type="Proteomes" id="UP000177407">
    <property type="component" value="Unassembled WGS sequence"/>
</dbReference>
<dbReference type="NCBIfam" id="TIGR00046">
    <property type="entry name" value="RsmE family RNA methyltransferase"/>
    <property type="match status" value="1"/>
</dbReference>
<evidence type="ECO:0000256" key="2">
    <source>
        <dbReference type="ARBA" id="ARBA00005528"/>
    </source>
</evidence>
<dbReference type="SUPFAM" id="SSF88697">
    <property type="entry name" value="PUA domain-like"/>
    <property type="match status" value="1"/>
</dbReference>
<evidence type="ECO:0000313" key="13">
    <source>
        <dbReference type="EMBL" id="OGF20460.1"/>
    </source>
</evidence>
<evidence type="ECO:0000256" key="5">
    <source>
        <dbReference type="ARBA" id="ARBA00022603"/>
    </source>
</evidence>
<evidence type="ECO:0000259" key="12">
    <source>
        <dbReference type="Pfam" id="PF20260"/>
    </source>
</evidence>
<dbReference type="InterPro" id="IPR046886">
    <property type="entry name" value="RsmE_MTase_dom"/>
</dbReference>
<dbReference type="SUPFAM" id="SSF75217">
    <property type="entry name" value="alpha/beta knot"/>
    <property type="match status" value="1"/>
</dbReference>
<dbReference type="InterPro" id="IPR046887">
    <property type="entry name" value="RsmE_PUA-like"/>
</dbReference>
<evidence type="ECO:0000313" key="14">
    <source>
        <dbReference type="Proteomes" id="UP000177407"/>
    </source>
</evidence>
<dbReference type="EC" id="2.1.1.193" evidence="10"/>
<comment type="similarity">
    <text evidence="2 10">Belongs to the RNA methyltransferase RsmE family.</text>
</comment>
<comment type="caution">
    <text evidence="13">The sequence shown here is derived from an EMBL/GenBank/DDBJ whole genome shotgun (WGS) entry which is preliminary data.</text>
</comment>
<dbReference type="PANTHER" id="PTHR30027:SF3">
    <property type="entry name" value="16S RRNA (URACIL(1498)-N(3))-METHYLTRANSFERASE"/>
    <property type="match status" value="1"/>
</dbReference>
<feature type="domain" description="Ribosomal RNA small subunit methyltransferase E methyltransferase" evidence="11">
    <location>
        <begin position="76"/>
        <end position="232"/>
    </location>
</feature>
<dbReference type="AlphaFoldDB" id="A0A1F5S188"/>
<dbReference type="InterPro" id="IPR015947">
    <property type="entry name" value="PUA-like_sf"/>
</dbReference>
<dbReference type="PIRSF" id="PIRSF015601">
    <property type="entry name" value="MTase_slr0722"/>
    <property type="match status" value="1"/>
</dbReference>
<keyword evidence="3 10" id="KW-0963">Cytoplasm</keyword>
<evidence type="ECO:0000256" key="4">
    <source>
        <dbReference type="ARBA" id="ARBA00022552"/>
    </source>
</evidence>
<comment type="catalytic activity">
    <reaction evidence="9 10">
        <text>uridine(1498) in 16S rRNA + S-adenosyl-L-methionine = N(3)-methyluridine(1498) in 16S rRNA + S-adenosyl-L-homocysteine + H(+)</text>
        <dbReference type="Rhea" id="RHEA:42920"/>
        <dbReference type="Rhea" id="RHEA-COMP:10283"/>
        <dbReference type="Rhea" id="RHEA-COMP:10284"/>
        <dbReference type="ChEBI" id="CHEBI:15378"/>
        <dbReference type="ChEBI" id="CHEBI:57856"/>
        <dbReference type="ChEBI" id="CHEBI:59789"/>
        <dbReference type="ChEBI" id="CHEBI:65315"/>
        <dbReference type="ChEBI" id="CHEBI:74502"/>
        <dbReference type="EC" id="2.1.1.193"/>
    </reaction>
</comment>
<evidence type="ECO:0000256" key="10">
    <source>
        <dbReference type="PIRNR" id="PIRNR015601"/>
    </source>
</evidence>
<keyword evidence="5 10" id="KW-0489">Methyltransferase</keyword>
<dbReference type="EMBL" id="MFGA01000023">
    <property type="protein sequence ID" value="OGF20460.1"/>
    <property type="molecule type" value="Genomic_DNA"/>
</dbReference>
<comment type="subcellular location">
    <subcellularLocation>
        <location evidence="1 10">Cytoplasm</location>
    </subcellularLocation>
</comment>
<evidence type="ECO:0000256" key="9">
    <source>
        <dbReference type="ARBA" id="ARBA00047944"/>
    </source>
</evidence>
<dbReference type="Pfam" id="PF20260">
    <property type="entry name" value="PUA_4"/>
    <property type="match status" value="1"/>
</dbReference>
<dbReference type="InterPro" id="IPR029026">
    <property type="entry name" value="tRNA_m1G_MTases_N"/>
</dbReference>
<dbReference type="GO" id="GO:0070042">
    <property type="term" value="F:rRNA (uridine-N3-)-methyltransferase activity"/>
    <property type="evidence" value="ECO:0007669"/>
    <property type="project" value="TreeGrafter"/>
</dbReference>
<evidence type="ECO:0000256" key="1">
    <source>
        <dbReference type="ARBA" id="ARBA00004496"/>
    </source>
</evidence>
<evidence type="ECO:0000256" key="8">
    <source>
        <dbReference type="ARBA" id="ARBA00025699"/>
    </source>
</evidence>
<comment type="function">
    <text evidence="8 10">Specifically methylates the N3 position of the uracil ring of uridine 1498 (m3U1498) in 16S rRNA. Acts on the fully assembled 30S ribosomal subunit.</text>
</comment>
<protein>
    <recommendedName>
        <fullName evidence="10">Ribosomal RNA small subunit methyltransferase E</fullName>
        <ecNumber evidence="10">2.1.1.193</ecNumber>
    </recommendedName>
</protein>
<dbReference type="PANTHER" id="PTHR30027">
    <property type="entry name" value="RIBOSOMAL RNA SMALL SUBUNIT METHYLTRANSFERASE E"/>
    <property type="match status" value="1"/>
</dbReference>
<dbReference type="GO" id="GO:0070475">
    <property type="term" value="P:rRNA base methylation"/>
    <property type="evidence" value="ECO:0007669"/>
    <property type="project" value="TreeGrafter"/>
</dbReference>
<evidence type="ECO:0000259" key="11">
    <source>
        <dbReference type="Pfam" id="PF04452"/>
    </source>
</evidence>
<feature type="domain" description="Ribosomal RNA small subunit methyltransferase E PUA-like" evidence="12">
    <location>
        <begin position="23"/>
        <end position="67"/>
    </location>
</feature>
<evidence type="ECO:0000256" key="3">
    <source>
        <dbReference type="ARBA" id="ARBA00022490"/>
    </source>
</evidence>
<keyword evidence="6 10" id="KW-0808">Transferase</keyword>
<dbReference type="Gene3D" id="3.40.1280.10">
    <property type="match status" value="1"/>
</dbReference>
<accession>A0A1F5S188</accession>
<evidence type="ECO:0000256" key="6">
    <source>
        <dbReference type="ARBA" id="ARBA00022679"/>
    </source>
</evidence>
<proteinExistence type="inferred from homology"/>